<dbReference type="GO" id="GO:0008233">
    <property type="term" value="F:peptidase activity"/>
    <property type="evidence" value="ECO:0007669"/>
    <property type="project" value="InterPro"/>
</dbReference>
<feature type="transmembrane region" description="Helical" evidence="1">
    <location>
        <begin position="249"/>
        <end position="267"/>
    </location>
</feature>
<dbReference type="PANTHER" id="PTHR36844:SF1">
    <property type="entry name" value="PROTEASE PRSW"/>
    <property type="match status" value="1"/>
</dbReference>
<dbReference type="Pfam" id="PF13367">
    <property type="entry name" value="PrsW-protease"/>
    <property type="match status" value="1"/>
</dbReference>
<proteinExistence type="predicted"/>
<dbReference type="PANTHER" id="PTHR36844">
    <property type="entry name" value="PROTEASE PRSW"/>
    <property type="match status" value="1"/>
</dbReference>
<evidence type="ECO:0008006" key="4">
    <source>
        <dbReference type="Google" id="ProtNLM"/>
    </source>
</evidence>
<keyword evidence="1" id="KW-0812">Transmembrane</keyword>
<gene>
    <name evidence="2" type="ORF">UM93_04690</name>
</gene>
<organism evidence="2 3">
    <name type="scientific">Psychromicrobium lacuslunae</name>
    <dbReference type="NCBI Taxonomy" id="1618207"/>
    <lineage>
        <taxon>Bacteria</taxon>
        <taxon>Bacillati</taxon>
        <taxon>Actinomycetota</taxon>
        <taxon>Actinomycetes</taxon>
        <taxon>Micrococcales</taxon>
        <taxon>Micrococcaceae</taxon>
        <taxon>Psychromicrobium</taxon>
    </lineage>
</organism>
<evidence type="ECO:0000313" key="2">
    <source>
        <dbReference type="EMBL" id="AJT42891.1"/>
    </source>
</evidence>
<evidence type="ECO:0000256" key="1">
    <source>
        <dbReference type="SAM" id="Phobius"/>
    </source>
</evidence>
<sequence length="405" mass="44826">MGQVEPQNYTPAPNYAPTQPIQPVWTHQQARRTKRTLNVVLLVAITCIVVALLAIFLVLPNLYRAAGPAGIMVGFLLSLFPLAAVLLTVYFIDRWEPEPRWMLGFALLWGAAGSIGTTLLIQPVWIKLFMPDDLSKAEASQWLASFEAPPVEEFSKGLGILLIALFARKYFDGPVDGVVYAATIAAGFAFTENIQYFGRTFVDPDGGALSLSIIFIIRGIFSPFGHALYTACTGVAVGYAARKGNSGMIIGFFFIGLIPAMIFHYIWNSAPSLFEPTDIASFLGSVFLQSVVYEGPLIVLWGVGIYFLRKSEAKLTHRRLAEYAQSGWFTPEEVNMIATPAGRRNAMAWAKTYRRTQPMKEFIRKSTSLAYTRQRILVGASQRQNQQDEQGLLDEITALRPLVLG</sequence>
<protein>
    <recommendedName>
        <fullName evidence="4">Peptidase</fullName>
    </recommendedName>
</protein>
<feature type="transmembrane region" description="Helical" evidence="1">
    <location>
        <begin position="104"/>
        <end position="126"/>
    </location>
</feature>
<dbReference type="PATRIC" id="fig|1618207.4.peg.954"/>
<keyword evidence="3" id="KW-1185">Reference proteome</keyword>
<feature type="transmembrane region" description="Helical" evidence="1">
    <location>
        <begin position="71"/>
        <end position="92"/>
    </location>
</feature>
<dbReference type="HOGENOM" id="CLU_029195_0_0_11"/>
<feature type="transmembrane region" description="Helical" evidence="1">
    <location>
        <begin position="39"/>
        <end position="59"/>
    </location>
</feature>
<feature type="transmembrane region" description="Helical" evidence="1">
    <location>
        <begin position="287"/>
        <end position="308"/>
    </location>
</feature>
<keyword evidence="1" id="KW-1133">Transmembrane helix</keyword>
<dbReference type="AlphaFoldDB" id="A0A0D4C3D4"/>
<dbReference type="EMBL" id="CP011005">
    <property type="protein sequence ID" value="AJT42891.1"/>
    <property type="molecule type" value="Genomic_DNA"/>
</dbReference>
<dbReference type="InterPro" id="IPR026898">
    <property type="entry name" value="PrsW"/>
</dbReference>
<evidence type="ECO:0000313" key="3">
    <source>
        <dbReference type="Proteomes" id="UP000061839"/>
    </source>
</evidence>
<feature type="transmembrane region" description="Helical" evidence="1">
    <location>
        <begin position="209"/>
        <end position="237"/>
    </location>
</feature>
<reference evidence="2 3" key="1">
    <citation type="journal article" date="2015" name="Genome Announc.">
        <title>Complete Genome Sequencing of Protease-Producing Novel Arthrobacter sp. Strain IHBB 11108 Using PacBio Single-Molecule Real-Time Sequencing Technology.</title>
        <authorList>
            <person name="Kiran S."/>
            <person name="Swarnkar M.K."/>
            <person name="Pal M."/>
            <person name="Thakur R."/>
            <person name="Tewari R."/>
            <person name="Singh A.K."/>
            <person name="Gulati A."/>
        </authorList>
    </citation>
    <scope>NUCLEOTIDE SEQUENCE [LARGE SCALE GENOMIC DNA]</scope>
    <source>
        <strain evidence="2 3">IHBB 11108</strain>
    </source>
</reference>
<name>A0A0D4C3D4_9MICC</name>
<keyword evidence="1" id="KW-0472">Membrane</keyword>
<dbReference type="Proteomes" id="UP000061839">
    <property type="component" value="Chromosome"/>
</dbReference>
<accession>A0A0D4C3D4</accession>
<dbReference type="KEGG" id="ari:UM93_04690"/>